<proteinExistence type="predicted"/>
<dbReference type="Proteomes" id="UP000253209">
    <property type="component" value="Unassembled WGS sequence"/>
</dbReference>
<evidence type="ECO:0000256" key="6">
    <source>
        <dbReference type="ARBA" id="ARBA00023004"/>
    </source>
</evidence>
<keyword evidence="5" id="KW-0862">Zinc</keyword>
<dbReference type="GO" id="GO:0051539">
    <property type="term" value="F:4 iron, 4 sulfur cluster binding"/>
    <property type="evidence" value="ECO:0007669"/>
    <property type="project" value="UniProtKB-KW"/>
</dbReference>
<dbReference type="EMBL" id="QGDC01000001">
    <property type="protein sequence ID" value="RCH56287.1"/>
    <property type="molecule type" value="Genomic_DNA"/>
</dbReference>
<evidence type="ECO:0000256" key="4">
    <source>
        <dbReference type="ARBA" id="ARBA00022723"/>
    </source>
</evidence>
<dbReference type="InterPro" id="IPR038521">
    <property type="entry name" value="ThiC/Bza_core_dom"/>
</dbReference>
<keyword evidence="8" id="KW-0456">Lyase</keyword>
<keyword evidence="4" id="KW-0479">Metal-binding</keyword>
<dbReference type="InterPro" id="IPR002817">
    <property type="entry name" value="ThiC/BzaA/B"/>
</dbReference>
<dbReference type="PANTHER" id="PTHR30557:SF1">
    <property type="entry name" value="PHOSPHOMETHYLPYRIMIDINE SYNTHASE, CHLOROPLASTIC"/>
    <property type="match status" value="1"/>
</dbReference>
<evidence type="ECO:0000313" key="10">
    <source>
        <dbReference type="Proteomes" id="UP000253209"/>
    </source>
</evidence>
<comment type="caution">
    <text evidence="9">The sequence shown here is derived from an EMBL/GenBank/DDBJ whole genome shotgun (WGS) entry which is preliminary data.</text>
</comment>
<keyword evidence="10" id="KW-1185">Reference proteome</keyword>
<dbReference type="GO" id="GO:0005829">
    <property type="term" value="C:cytosol"/>
    <property type="evidence" value="ECO:0007669"/>
    <property type="project" value="TreeGrafter"/>
</dbReference>
<sequence>MDKKEVSLYYKKGVKRAGRDSRTLVSVLTGATSQKDATQQLKKIEAIAALELNDQPDIISDLSLEHSKTALYKEIIKNFPAYIVSTLPIYKCNASRGKIDDQELLSIIQEQIESGVSFITIHPTVNQYVMQLAQNRLVPWTSRGGVMVMKDVAARNFSVENIYLRTLDEIIKLAFRSKVAISIGASFRSSNIFDSLDDCQLLEFKLQKQIADYIKKRGVDVIIEGPGHSSTRRLRQVAEIYDKMGYPIMPLGPIPTDTSIGQDHISSAIGATVLGLLGCVDIISAVTREEHTGKIPSIESTIEAIKASKVAAHIIDMDKLQDYSIDKKIVDYRTSHQTCIYEKQNSGCSRCAHVCPLEYKM</sequence>
<reference evidence="9 10" key="1">
    <citation type="submission" date="2018-05" db="EMBL/GenBank/DDBJ databases">
        <title>Mucilaginibacter hurinus sp. nov., isolated from briquette warehouse soil.</title>
        <authorList>
            <person name="Choi L."/>
        </authorList>
    </citation>
    <scope>NUCLEOTIDE SEQUENCE [LARGE SCALE GENOMIC DNA]</scope>
    <source>
        <strain evidence="9 10">ZR32</strain>
    </source>
</reference>
<dbReference type="Pfam" id="PF01964">
    <property type="entry name" value="ThiC_Rad_SAM"/>
    <property type="match status" value="1"/>
</dbReference>
<name>A0A367GS70_9SPHI</name>
<evidence type="ECO:0000256" key="8">
    <source>
        <dbReference type="ARBA" id="ARBA00023239"/>
    </source>
</evidence>
<keyword evidence="2" id="KW-0004">4Fe-4S</keyword>
<evidence type="ECO:0000313" key="9">
    <source>
        <dbReference type="EMBL" id="RCH56287.1"/>
    </source>
</evidence>
<accession>A0A367GS70</accession>
<dbReference type="RefSeq" id="WP_114003185.1">
    <property type="nucleotide sequence ID" value="NZ_QGDC01000001.1"/>
</dbReference>
<dbReference type="AlphaFoldDB" id="A0A367GS70"/>
<dbReference type="GO" id="GO:0009228">
    <property type="term" value="P:thiamine biosynthetic process"/>
    <property type="evidence" value="ECO:0007669"/>
    <property type="project" value="InterPro"/>
</dbReference>
<dbReference type="Gene3D" id="3.20.20.540">
    <property type="entry name" value="Radical SAM ThiC family, central domain"/>
    <property type="match status" value="1"/>
</dbReference>
<evidence type="ECO:0000256" key="5">
    <source>
        <dbReference type="ARBA" id="ARBA00022833"/>
    </source>
</evidence>
<comment type="cofactor">
    <cofactor evidence="1">
        <name>[4Fe-4S] cluster</name>
        <dbReference type="ChEBI" id="CHEBI:49883"/>
    </cofactor>
</comment>
<keyword evidence="6" id="KW-0408">Iron</keyword>
<dbReference type="PANTHER" id="PTHR30557">
    <property type="entry name" value="THIAMINE BIOSYNTHESIS PROTEIN THIC"/>
    <property type="match status" value="1"/>
</dbReference>
<gene>
    <name evidence="9" type="ORF">DJ568_00015</name>
</gene>
<evidence type="ECO:0000256" key="3">
    <source>
        <dbReference type="ARBA" id="ARBA00022691"/>
    </source>
</evidence>
<keyword evidence="3" id="KW-0949">S-adenosyl-L-methionine</keyword>
<dbReference type="OrthoDB" id="9805897at2"/>
<evidence type="ECO:0000256" key="1">
    <source>
        <dbReference type="ARBA" id="ARBA00001966"/>
    </source>
</evidence>
<keyword evidence="7" id="KW-0411">Iron-sulfur</keyword>
<organism evidence="9 10">
    <name type="scientific">Mucilaginibacter hurinus</name>
    <dbReference type="NCBI Taxonomy" id="2201324"/>
    <lineage>
        <taxon>Bacteria</taxon>
        <taxon>Pseudomonadati</taxon>
        <taxon>Bacteroidota</taxon>
        <taxon>Sphingobacteriia</taxon>
        <taxon>Sphingobacteriales</taxon>
        <taxon>Sphingobacteriaceae</taxon>
        <taxon>Mucilaginibacter</taxon>
    </lineage>
</organism>
<protein>
    <submittedName>
        <fullName evidence="9">Thiamine biosynthesis protein ThiC</fullName>
    </submittedName>
</protein>
<evidence type="ECO:0000256" key="7">
    <source>
        <dbReference type="ARBA" id="ARBA00023014"/>
    </source>
</evidence>
<evidence type="ECO:0000256" key="2">
    <source>
        <dbReference type="ARBA" id="ARBA00022485"/>
    </source>
</evidence>
<dbReference type="GO" id="GO:0046872">
    <property type="term" value="F:metal ion binding"/>
    <property type="evidence" value="ECO:0007669"/>
    <property type="project" value="UniProtKB-KW"/>
</dbReference>
<dbReference type="GO" id="GO:0016829">
    <property type="term" value="F:lyase activity"/>
    <property type="evidence" value="ECO:0007669"/>
    <property type="project" value="UniProtKB-KW"/>
</dbReference>